<evidence type="ECO:0008006" key="5">
    <source>
        <dbReference type="Google" id="ProtNLM"/>
    </source>
</evidence>
<dbReference type="Proteomes" id="UP001161438">
    <property type="component" value="Chromosome 6"/>
</dbReference>
<gene>
    <name evidence="3" type="primary">SMKI06G3020</name>
    <name evidence="3" type="ORF">SMKI_06G3020</name>
</gene>
<evidence type="ECO:0000256" key="2">
    <source>
        <dbReference type="SAM" id="Phobius"/>
    </source>
</evidence>
<dbReference type="GeneID" id="80918161"/>
<feature type="compositionally biased region" description="Basic and acidic residues" evidence="1">
    <location>
        <begin position="87"/>
        <end position="99"/>
    </location>
</feature>
<feature type="compositionally biased region" description="Basic and acidic residues" evidence="1">
    <location>
        <begin position="1"/>
        <end position="15"/>
    </location>
</feature>
<evidence type="ECO:0000313" key="3">
    <source>
        <dbReference type="EMBL" id="CAI4038950.1"/>
    </source>
</evidence>
<dbReference type="EMBL" id="OX365762">
    <property type="protein sequence ID" value="CAI4038950.1"/>
    <property type="molecule type" value="Genomic_DNA"/>
</dbReference>
<proteinExistence type="predicted"/>
<keyword evidence="2" id="KW-1133">Transmembrane helix</keyword>
<accession>A0AA35IXU1</accession>
<keyword evidence="2" id="KW-0472">Membrane</keyword>
<dbReference type="RefSeq" id="XP_056082065.1">
    <property type="nucleotide sequence ID" value="XM_056222367.1"/>
</dbReference>
<organism evidence="3 4">
    <name type="scientific">Saccharomyces mikatae IFO 1815</name>
    <dbReference type="NCBI Taxonomy" id="226126"/>
    <lineage>
        <taxon>Eukaryota</taxon>
        <taxon>Fungi</taxon>
        <taxon>Dikarya</taxon>
        <taxon>Ascomycota</taxon>
        <taxon>Saccharomycotina</taxon>
        <taxon>Saccharomycetes</taxon>
        <taxon>Saccharomycetales</taxon>
        <taxon>Saccharomycetaceae</taxon>
        <taxon>Saccharomyces</taxon>
    </lineage>
</organism>
<feature type="compositionally biased region" description="Polar residues" evidence="1">
    <location>
        <begin position="39"/>
        <end position="48"/>
    </location>
</feature>
<reference evidence="3" key="1">
    <citation type="submission" date="2022-10" db="EMBL/GenBank/DDBJ databases">
        <authorList>
            <person name="Byrne P K."/>
        </authorList>
    </citation>
    <scope>NUCLEOTIDE SEQUENCE</scope>
    <source>
        <strain evidence="3">IFO1815</strain>
    </source>
</reference>
<feature type="transmembrane region" description="Helical" evidence="2">
    <location>
        <begin position="102"/>
        <end position="125"/>
    </location>
</feature>
<keyword evidence="4" id="KW-1185">Reference proteome</keyword>
<evidence type="ECO:0000313" key="4">
    <source>
        <dbReference type="Proteomes" id="UP001161438"/>
    </source>
</evidence>
<dbReference type="AlphaFoldDB" id="A0AA35IXU1"/>
<keyword evidence="2" id="KW-0812">Transmembrane</keyword>
<evidence type="ECO:0000256" key="1">
    <source>
        <dbReference type="SAM" id="MobiDB-lite"/>
    </source>
</evidence>
<feature type="compositionally biased region" description="Low complexity" evidence="1">
    <location>
        <begin position="53"/>
        <end position="64"/>
    </location>
</feature>
<sequence length="130" mass="14626">MSGMKKENTMLDKIHVPKRSKEHKENDENLKLVDEFLMNETNNRTQPNKKPLINNKSYIKKSSSPGRVKKNKTITSPMKSRPKSKKKDATESKTQKENKGSFYQGAIFGSFLGAAVTTVLSNLAVKALQN</sequence>
<protein>
    <recommendedName>
        <fullName evidence="5">Prm3p</fullName>
    </recommendedName>
</protein>
<feature type="region of interest" description="Disordered" evidence="1">
    <location>
        <begin position="1"/>
        <end position="99"/>
    </location>
</feature>
<feature type="compositionally biased region" description="Basic and acidic residues" evidence="1">
    <location>
        <begin position="22"/>
        <end position="34"/>
    </location>
</feature>
<name>A0AA35IXU1_SACMI</name>